<proteinExistence type="predicted"/>
<dbReference type="EMBL" id="BRXZ01006915">
    <property type="protein sequence ID" value="GMI21844.1"/>
    <property type="molecule type" value="Genomic_DNA"/>
</dbReference>
<reference evidence="2" key="1">
    <citation type="submission" date="2022-07" db="EMBL/GenBank/DDBJ databases">
        <title>Genome analysis of Parmales, a sister group of diatoms, reveals the evolutionary specialization of diatoms from phago-mixotrophs to photoautotrophs.</title>
        <authorList>
            <person name="Ban H."/>
            <person name="Sato S."/>
            <person name="Yoshikawa S."/>
            <person name="Kazumasa Y."/>
            <person name="Nakamura Y."/>
            <person name="Ichinomiya M."/>
            <person name="Saitoh K."/>
            <person name="Sato N."/>
            <person name="Blanc-Mathieu R."/>
            <person name="Endo H."/>
            <person name="Kuwata A."/>
            <person name="Ogata H."/>
        </authorList>
    </citation>
    <scope>NUCLEOTIDE SEQUENCE</scope>
</reference>
<feature type="compositionally biased region" description="Acidic residues" evidence="1">
    <location>
        <begin position="50"/>
        <end position="71"/>
    </location>
</feature>
<accession>A0A9W7FX62</accession>
<evidence type="ECO:0000313" key="3">
    <source>
        <dbReference type="Proteomes" id="UP001165082"/>
    </source>
</evidence>
<evidence type="ECO:0000256" key="1">
    <source>
        <dbReference type="SAM" id="MobiDB-lite"/>
    </source>
</evidence>
<dbReference type="AlphaFoldDB" id="A0A9W7FX62"/>
<comment type="caution">
    <text evidence="2">The sequence shown here is derived from an EMBL/GenBank/DDBJ whole genome shotgun (WGS) entry which is preliminary data.</text>
</comment>
<keyword evidence="3" id="KW-1185">Reference proteome</keyword>
<feature type="region of interest" description="Disordered" evidence="1">
    <location>
        <begin position="45"/>
        <end position="73"/>
    </location>
</feature>
<name>A0A9W7FX62_9STRA</name>
<dbReference type="OrthoDB" id="10431015at2759"/>
<organism evidence="2 3">
    <name type="scientific">Triparma retinervis</name>
    <dbReference type="NCBI Taxonomy" id="2557542"/>
    <lineage>
        <taxon>Eukaryota</taxon>
        <taxon>Sar</taxon>
        <taxon>Stramenopiles</taxon>
        <taxon>Ochrophyta</taxon>
        <taxon>Bolidophyceae</taxon>
        <taxon>Parmales</taxon>
        <taxon>Triparmaceae</taxon>
        <taxon>Triparma</taxon>
    </lineage>
</organism>
<protein>
    <submittedName>
        <fullName evidence="2">Uncharacterized protein</fullName>
    </submittedName>
</protein>
<dbReference type="Proteomes" id="UP001165082">
    <property type="component" value="Unassembled WGS sequence"/>
</dbReference>
<gene>
    <name evidence="2" type="ORF">TrRE_jg2362</name>
</gene>
<sequence>MVAGGELEFDVGVTVVKRSVVGKEWGQLGEKDERVARAVVGLMGEGMMSVEEEEGEEEEGEGSGEEEEGDGEGGISELAEEIIDVLLGIAAGEGDGDGRRRRRRMAYESLGKYGVEEMRLGEPTGIEGGGERKERILEVLRLGVWGEECLEEADAWGRKLAEFEQSKTGSMWKGGKVRVKTASEVMLSVKECGGRTKEGWELIMGKLKMPFEVGVEIMGNVLEGDGKLVEKVIEGQCVFRGADKRWKEVG</sequence>
<evidence type="ECO:0000313" key="2">
    <source>
        <dbReference type="EMBL" id="GMI21844.1"/>
    </source>
</evidence>